<dbReference type="GO" id="GO:0016758">
    <property type="term" value="F:hexosyltransferase activity"/>
    <property type="evidence" value="ECO:0007669"/>
    <property type="project" value="InterPro"/>
</dbReference>
<evidence type="ECO:0000256" key="4">
    <source>
        <dbReference type="ARBA" id="ARBA00022692"/>
    </source>
</evidence>
<dbReference type="RefSeq" id="WP_090384398.1">
    <property type="nucleotide sequence ID" value="NZ_FNLC01000004.1"/>
</dbReference>
<feature type="transmembrane region" description="Helical" evidence="7">
    <location>
        <begin position="134"/>
        <end position="155"/>
    </location>
</feature>
<dbReference type="STRING" id="1095778.SAMN04489842_3396"/>
<name>A0A1H1IBI8_NATTX</name>
<evidence type="ECO:0000256" key="5">
    <source>
        <dbReference type="ARBA" id="ARBA00022989"/>
    </source>
</evidence>
<feature type="transmembrane region" description="Helical" evidence="7">
    <location>
        <begin position="189"/>
        <end position="205"/>
    </location>
</feature>
<accession>A0A1H1IBI8</accession>
<feature type="transmembrane region" description="Helical" evidence="7">
    <location>
        <begin position="211"/>
        <end position="234"/>
    </location>
</feature>
<evidence type="ECO:0000256" key="2">
    <source>
        <dbReference type="ARBA" id="ARBA00022475"/>
    </source>
</evidence>
<reference evidence="9" key="1">
    <citation type="submission" date="2016-10" db="EMBL/GenBank/DDBJ databases">
        <authorList>
            <person name="Varghese N."/>
            <person name="Submissions S."/>
        </authorList>
    </citation>
    <scope>NUCLEOTIDE SEQUENCE [LARGE SCALE GENOMIC DNA]</scope>
    <source>
        <strain evidence="9">DSM 24767</strain>
    </source>
</reference>
<feature type="transmembrane region" description="Helical" evidence="7">
    <location>
        <begin position="345"/>
        <end position="364"/>
    </location>
</feature>
<evidence type="ECO:0000256" key="6">
    <source>
        <dbReference type="ARBA" id="ARBA00023136"/>
    </source>
</evidence>
<keyword evidence="9" id="KW-1185">Reference proteome</keyword>
<feature type="transmembrane region" description="Helical" evidence="7">
    <location>
        <begin position="161"/>
        <end position="182"/>
    </location>
</feature>
<keyword evidence="6 7" id="KW-0472">Membrane</keyword>
<gene>
    <name evidence="8" type="ORF">SAMN04489842_3396</name>
</gene>
<dbReference type="GO" id="GO:0005886">
    <property type="term" value="C:plasma membrane"/>
    <property type="evidence" value="ECO:0007669"/>
    <property type="project" value="UniProtKB-SubCell"/>
</dbReference>
<keyword evidence="5 7" id="KW-1133">Transmembrane helix</keyword>
<feature type="transmembrane region" description="Helical" evidence="7">
    <location>
        <begin position="370"/>
        <end position="392"/>
    </location>
</feature>
<evidence type="ECO:0000256" key="7">
    <source>
        <dbReference type="SAM" id="Phobius"/>
    </source>
</evidence>
<dbReference type="Pfam" id="PF09594">
    <property type="entry name" value="GT87"/>
    <property type="match status" value="1"/>
</dbReference>
<dbReference type="EMBL" id="FNLC01000004">
    <property type="protein sequence ID" value="SDR35017.1"/>
    <property type="molecule type" value="Genomic_DNA"/>
</dbReference>
<comment type="subcellular location">
    <subcellularLocation>
        <location evidence="1">Cell membrane</location>
        <topology evidence="1">Multi-pass membrane protein</topology>
    </subcellularLocation>
</comment>
<evidence type="ECO:0008006" key="10">
    <source>
        <dbReference type="Google" id="ProtNLM"/>
    </source>
</evidence>
<sequence>MDRSSNDSSAIDSEIRQRIRPITGRFTRPFGRPLVAHLAPGIWLVVLVAIGFGASFYSSHLEGLTLVPFAFDSASSFAINYEVYHVAAETAQSGGDFYDAPPERLSADYVYLYPPITLLAFYPFTLFEVAQGFLLATLTSMLAGAASTWAVVAYVEDHGRRLGWLDVALIFAFFVGSLYAAGTVVFGNVNLWLAGLLSIGFLALLRGREMVAGVAFALAALFKLFPALVGIWLLRVRAWRATAGAIATGIGGLLFGLVLFGREQTTFYFREVVAGRSESEAFVGGYGVGELNYVTVQRPVSWLVWTVYPGASTGWLYATTAVVLAGFLAFFYADLSRPMDRHAAIFATTAAAVVAFPALRWYVVLLYLPILVLAYCWEGPGYPFLVAGVVVFSTSPHPRDVYAVLESGIAPWWLETADGYVPLVDLLATFDLLAPLLQPFAPLAALGTTQLWGIALIALGCAISKVAAGTDPVSAYRQWRAGEGSLSLLEGITPPYGPGTPRDD</sequence>
<organism evidence="8 9">
    <name type="scientific">Natronobacterium texcoconense</name>
    <dbReference type="NCBI Taxonomy" id="1095778"/>
    <lineage>
        <taxon>Archaea</taxon>
        <taxon>Methanobacteriati</taxon>
        <taxon>Methanobacteriota</taxon>
        <taxon>Stenosarchaea group</taxon>
        <taxon>Halobacteria</taxon>
        <taxon>Halobacteriales</taxon>
        <taxon>Natrialbaceae</taxon>
        <taxon>Natronobacterium</taxon>
    </lineage>
</organism>
<keyword evidence="3" id="KW-0808">Transferase</keyword>
<keyword evidence="2" id="KW-1003">Cell membrane</keyword>
<proteinExistence type="predicted"/>
<evidence type="ECO:0000313" key="9">
    <source>
        <dbReference type="Proteomes" id="UP000198848"/>
    </source>
</evidence>
<feature type="transmembrane region" description="Helical" evidence="7">
    <location>
        <begin position="314"/>
        <end position="333"/>
    </location>
</feature>
<feature type="transmembrane region" description="Helical" evidence="7">
    <location>
        <begin position="34"/>
        <end position="57"/>
    </location>
</feature>
<evidence type="ECO:0000256" key="3">
    <source>
        <dbReference type="ARBA" id="ARBA00022679"/>
    </source>
</evidence>
<dbReference type="OrthoDB" id="307029at2157"/>
<keyword evidence="4 7" id="KW-0812">Transmembrane</keyword>
<dbReference type="AlphaFoldDB" id="A0A1H1IBI8"/>
<feature type="transmembrane region" description="Helical" evidence="7">
    <location>
        <begin position="241"/>
        <end position="260"/>
    </location>
</feature>
<dbReference type="InterPro" id="IPR018584">
    <property type="entry name" value="GT87"/>
</dbReference>
<evidence type="ECO:0000313" key="8">
    <source>
        <dbReference type="EMBL" id="SDR35017.1"/>
    </source>
</evidence>
<protein>
    <recommendedName>
        <fullName evidence="10">DUF2029 domain-containing protein</fullName>
    </recommendedName>
</protein>
<evidence type="ECO:0000256" key="1">
    <source>
        <dbReference type="ARBA" id="ARBA00004651"/>
    </source>
</evidence>
<dbReference type="Proteomes" id="UP000198848">
    <property type="component" value="Unassembled WGS sequence"/>
</dbReference>